<name>A0A061E7S8_THECC</name>
<organism evidence="1 2">
    <name type="scientific">Theobroma cacao</name>
    <name type="common">Cacao</name>
    <name type="synonym">Cocoa</name>
    <dbReference type="NCBI Taxonomy" id="3641"/>
    <lineage>
        <taxon>Eukaryota</taxon>
        <taxon>Viridiplantae</taxon>
        <taxon>Streptophyta</taxon>
        <taxon>Embryophyta</taxon>
        <taxon>Tracheophyta</taxon>
        <taxon>Spermatophyta</taxon>
        <taxon>Magnoliopsida</taxon>
        <taxon>eudicotyledons</taxon>
        <taxon>Gunneridae</taxon>
        <taxon>Pentapetalae</taxon>
        <taxon>rosids</taxon>
        <taxon>malvids</taxon>
        <taxon>Malvales</taxon>
        <taxon>Malvaceae</taxon>
        <taxon>Byttnerioideae</taxon>
        <taxon>Theobroma</taxon>
    </lineage>
</organism>
<evidence type="ECO:0000313" key="1">
    <source>
        <dbReference type="EMBL" id="EOY01026.1"/>
    </source>
</evidence>
<evidence type="ECO:0008006" key="3">
    <source>
        <dbReference type="Google" id="ProtNLM"/>
    </source>
</evidence>
<evidence type="ECO:0000313" key="2">
    <source>
        <dbReference type="Proteomes" id="UP000026915"/>
    </source>
</evidence>
<gene>
    <name evidence="1" type="ORF">TCM_010958</name>
</gene>
<dbReference type="Gramene" id="EOY01026">
    <property type="protein sequence ID" value="EOY01026"/>
    <property type="gene ID" value="TCM_010958"/>
</dbReference>
<dbReference type="InParanoid" id="A0A061E7S8"/>
<protein>
    <recommendedName>
        <fullName evidence="3">Reverse transcriptase zinc-binding domain-containing protein</fullName>
    </recommendedName>
</protein>
<keyword evidence="2" id="KW-1185">Reference proteome</keyword>
<reference evidence="1 2" key="1">
    <citation type="journal article" date="2013" name="Genome Biol.">
        <title>The genome sequence of the most widely cultivated cacao type and its use to identify candidate genes regulating pod color.</title>
        <authorList>
            <person name="Motamayor J.C."/>
            <person name="Mockaitis K."/>
            <person name="Schmutz J."/>
            <person name="Haiminen N."/>
            <person name="Iii D.L."/>
            <person name="Cornejo O."/>
            <person name="Findley S.D."/>
            <person name="Zheng P."/>
            <person name="Utro F."/>
            <person name="Royaert S."/>
            <person name="Saski C."/>
            <person name="Jenkins J."/>
            <person name="Podicheti R."/>
            <person name="Zhao M."/>
            <person name="Scheffler B.E."/>
            <person name="Stack J.C."/>
            <person name="Feltus F.A."/>
            <person name="Mustiga G.M."/>
            <person name="Amores F."/>
            <person name="Phillips W."/>
            <person name="Marelli J.P."/>
            <person name="May G.D."/>
            <person name="Shapiro H."/>
            <person name="Ma J."/>
            <person name="Bustamante C.D."/>
            <person name="Schnell R.J."/>
            <person name="Main D."/>
            <person name="Gilbert D."/>
            <person name="Parida L."/>
            <person name="Kuhn D.N."/>
        </authorList>
    </citation>
    <scope>NUCLEOTIDE SEQUENCE [LARGE SCALE GENOMIC DNA]</scope>
    <source>
        <strain evidence="2">cv. Matina 1-6</strain>
    </source>
</reference>
<dbReference type="Proteomes" id="UP000026915">
    <property type="component" value="Chromosome 2"/>
</dbReference>
<dbReference type="EMBL" id="CM001880">
    <property type="protein sequence ID" value="EOY01026.1"/>
    <property type="molecule type" value="Genomic_DNA"/>
</dbReference>
<accession>A0A061E7S8</accession>
<dbReference type="AlphaFoldDB" id="A0A061E7S8"/>
<sequence length="179" mass="20942">MKVRGELLRRGLINRNVALCSVCNKDIETVDHLFLRCYDSWRVWNLCNDAWAYNWVLLDVVREPFCARARAVLKKEKPKVDWVNPSNECMKFNLDKVARGCSRAVRIGGVLRDNNGTHEIIVESDSINAVKWWNDSSFALWQMRINQLADRLTKERVDCSVDLVQIFNQVCFLLLFYFP</sequence>
<proteinExistence type="predicted"/>
<dbReference type="HOGENOM" id="CLU_1247280_0_0_1"/>